<evidence type="ECO:0000313" key="1">
    <source>
        <dbReference type="EMBL" id="HIS74344.1"/>
    </source>
</evidence>
<dbReference type="AlphaFoldDB" id="A0A9D1FIH8"/>
<evidence type="ECO:0000313" key="2">
    <source>
        <dbReference type="Proteomes" id="UP000886865"/>
    </source>
</evidence>
<gene>
    <name evidence="1" type="ORF">IAA86_04920</name>
</gene>
<dbReference type="Proteomes" id="UP000886865">
    <property type="component" value="Unassembled WGS sequence"/>
</dbReference>
<reference evidence="1" key="1">
    <citation type="submission" date="2020-10" db="EMBL/GenBank/DDBJ databases">
        <authorList>
            <person name="Gilroy R."/>
        </authorList>
    </citation>
    <scope>NUCLEOTIDE SEQUENCE</scope>
    <source>
        <strain evidence="1">CHK152-2871</strain>
    </source>
</reference>
<proteinExistence type="predicted"/>
<organism evidence="1 2">
    <name type="scientific">Candidatus Galligastranaerophilus intestinavium</name>
    <dbReference type="NCBI Taxonomy" id="2840836"/>
    <lineage>
        <taxon>Bacteria</taxon>
        <taxon>Candidatus Galligastranaerophilus</taxon>
    </lineage>
</organism>
<accession>A0A9D1FIH8</accession>
<reference evidence="1" key="2">
    <citation type="journal article" date="2021" name="PeerJ">
        <title>Extensive microbial diversity within the chicken gut microbiome revealed by metagenomics and culture.</title>
        <authorList>
            <person name="Gilroy R."/>
            <person name="Ravi A."/>
            <person name="Getino M."/>
            <person name="Pursley I."/>
            <person name="Horton D.L."/>
            <person name="Alikhan N.F."/>
            <person name="Baker D."/>
            <person name="Gharbi K."/>
            <person name="Hall N."/>
            <person name="Watson M."/>
            <person name="Adriaenssens E.M."/>
            <person name="Foster-Nyarko E."/>
            <person name="Jarju S."/>
            <person name="Secka A."/>
            <person name="Antonio M."/>
            <person name="Oren A."/>
            <person name="Chaudhuri R.R."/>
            <person name="La Ragione R."/>
            <person name="Hildebrand F."/>
            <person name="Pallen M.J."/>
        </authorList>
    </citation>
    <scope>NUCLEOTIDE SEQUENCE</scope>
    <source>
        <strain evidence="1">CHK152-2871</strain>
    </source>
</reference>
<name>A0A9D1FIH8_9BACT</name>
<protein>
    <submittedName>
        <fullName evidence="1">Uncharacterized protein</fullName>
    </submittedName>
</protein>
<sequence>MSGRLLNVATKTAAVLATAATAYDVHTLGTRQAKIKRESNYADDFIAQQIGASKLNYPSEKHSAMKDWIMGFKYPLQISEVANTVTGYVTGAIKGIGYNFATLGFSALTFFAKSDTMKKAGLFGLGLSVAWDFIKNSTNIFERTDYLRRK</sequence>
<comment type="caution">
    <text evidence="1">The sequence shown here is derived from an EMBL/GenBank/DDBJ whole genome shotgun (WGS) entry which is preliminary data.</text>
</comment>
<dbReference type="EMBL" id="DVJQ01000042">
    <property type="protein sequence ID" value="HIS74344.1"/>
    <property type="molecule type" value="Genomic_DNA"/>
</dbReference>